<evidence type="ECO:0000313" key="2">
    <source>
        <dbReference type="EMBL" id="AZF85625.1"/>
    </source>
</evidence>
<name>A0A3G8EV55_SALET</name>
<dbReference type="EMBL" id="MH430881">
    <property type="protein sequence ID" value="AZF85458.1"/>
    <property type="molecule type" value="Genomic_DNA"/>
</dbReference>
<gene>
    <name evidence="1" type="ORF">KADIGFNM_00121</name>
    <name evidence="2" type="ORF">KADIGFNM_00288</name>
</gene>
<accession>A0A3G8EV55</accession>
<protein>
    <submittedName>
        <fullName evidence="2">Uncharacterized protein</fullName>
    </submittedName>
</protein>
<geneLocation type="plasmid" evidence="1">
    <name>pSa44-CIP-CRO</name>
</geneLocation>
<proteinExistence type="predicted"/>
<keyword evidence="2" id="KW-0614">Plasmid</keyword>
<dbReference type="AlphaFoldDB" id="A0A3G8EV55"/>
<evidence type="ECO:0000313" key="1">
    <source>
        <dbReference type="EMBL" id="AZF85458.1"/>
    </source>
</evidence>
<sequence length="97" mass="10517">MDKQGPQIGITSLAYPEQDLFTPTGVLTWNQSEPGSQLSAILEIVGFTNGRNQRAGGNRANTRDLADTLAESILPIALLNLLVECSDDIEQVRHVVL</sequence>
<organism evidence="2">
    <name type="scientific">Salmonella enterica subsp. enterica serovar London</name>
    <dbReference type="NCBI Taxonomy" id="149390"/>
    <lineage>
        <taxon>Bacteria</taxon>
        <taxon>Pseudomonadati</taxon>
        <taxon>Pseudomonadota</taxon>
        <taxon>Gammaproteobacteria</taxon>
        <taxon>Enterobacterales</taxon>
        <taxon>Enterobacteriaceae</taxon>
        <taxon>Salmonella</taxon>
    </lineage>
</organism>
<geneLocation type="plasmid" evidence="2">
    <name>pSa44-CIP</name>
</geneLocation>
<dbReference type="EMBL" id="MH430882">
    <property type="protein sequence ID" value="AZF85625.1"/>
    <property type="molecule type" value="Genomic_DNA"/>
</dbReference>
<reference evidence="2" key="1">
    <citation type="submission" date="2018-06" db="EMBL/GenBank/DDBJ databases">
        <title>Plasmids in strain Sa44.</title>
        <authorList>
            <person name="Chen K."/>
            <person name="Chen S."/>
        </authorList>
    </citation>
    <scope>NUCLEOTIDE SEQUENCE</scope>
    <source>
        <strain evidence="2">3-5</strain>
        <plasmid evidence="2">pSa44-CIP</plasmid>
        <plasmid evidence="1">pSa44-CIP-CRO</plasmid>
    </source>
</reference>